<dbReference type="Proteomes" id="UP000324800">
    <property type="component" value="Unassembled WGS sequence"/>
</dbReference>
<keyword evidence="1" id="KW-1133">Transmembrane helix</keyword>
<keyword evidence="1" id="KW-0812">Transmembrane</keyword>
<evidence type="ECO:0000313" key="2">
    <source>
        <dbReference type="EMBL" id="KAA6391124.1"/>
    </source>
</evidence>
<evidence type="ECO:0000256" key="1">
    <source>
        <dbReference type="SAM" id="Phobius"/>
    </source>
</evidence>
<keyword evidence="1" id="KW-0472">Membrane</keyword>
<feature type="transmembrane region" description="Helical" evidence="1">
    <location>
        <begin position="136"/>
        <end position="156"/>
    </location>
</feature>
<feature type="transmembrane region" description="Helical" evidence="1">
    <location>
        <begin position="81"/>
        <end position="98"/>
    </location>
</feature>
<feature type="transmembrane region" description="Helical" evidence="1">
    <location>
        <begin position="50"/>
        <end position="69"/>
    </location>
</feature>
<proteinExistence type="predicted"/>
<dbReference type="AlphaFoldDB" id="A0A5J4W8B8"/>
<protein>
    <submittedName>
        <fullName evidence="2">Uncharacterized protein</fullName>
    </submittedName>
</protein>
<comment type="caution">
    <text evidence="2">The sequence shown here is derived from an EMBL/GenBank/DDBJ whole genome shotgun (WGS) entry which is preliminary data.</text>
</comment>
<reference evidence="2 3" key="1">
    <citation type="submission" date="2019-03" db="EMBL/GenBank/DDBJ databases">
        <title>Single cell metagenomics reveals metabolic interactions within the superorganism composed of flagellate Streblomastix strix and complex community of Bacteroidetes bacteria on its surface.</title>
        <authorList>
            <person name="Treitli S.C."/>
            <person name="Kolisko M."/>
            <person name="Husnik F."/>
            <person name="Keeling P."/>
            <person name="Hampl V."/>
        </authorList>
    </citation>
    <scope>NUCLEOTIDE SEQUENCE [LARGE SCALE GENOMIC DNA]</scope>
    <source>
        <strain evidence="2">ST1C</strain>
    </source>
</reference>
<name>A0A5J4W8B8_9EUKA</name>
<sequence length="164" mass="18967">MLGEESMSYTSQGSTMQMGNDDATSRLINYIHVFYQLVFNLYPQREQDRLSYNNFIQVVNVFVLLSLYAYRIDTDTNSQTVVSQFVSFVNLSSIGLMLGRNLLYLIFVAFKLCLFVLFFQFLVAVFYKEIISSQPWIITASSIYINVIFRISLIPANNNSNHIF</sequence>
<evidence type="ECO:0000313" key="3">
    <source>
        <dbReference type="Proteomes" id="UP000324800"/>
    </source>
</evidence>
<accession>A0A5J4W8B8</accession>
<organism evidence="2 3">
    <name type="scientific">Streblomastix strix</name>
    <dbReference type="NCBI Taxonomy" id="222440"/>
    <lineage>
        <taxon>Eukaryota</taxon>
        <taxon>Metamonada</taxon>
        <taxon>Preaxostyla</taxon>
        <taxon>Oxymonadida</taxon>
        <taxon>Streblomastigidae</taxon>
        <taxon>Streblomastix</taxon>
    </lineage>
</organism>
<dbReference type="EMBL" id="SNRW01002987">
    <property type="protein sequence ID" value="KAA6391124.1"/>
    <property type="molecule type" value="Genomic_DNA"/>
</dbReference>
<feature type="transmembrane region" description="Helical" evidence="1">
    <location>
        <begin position="104"/>
        <end position="127"/>
    </location>
</feature>
<gene>
    <name evidence="2" type="ORF">EZS28_013351</name>
</gene>